<dbReference type="Gene3D" id="3.40.50.1240">
    <property type="entry name" value="Phosphoglycerate mutase-like"/>
    <property type="match status" value="1"/>
</dbReference>
<dbReference type="RefSeq" id="WP_024381193.1">
    <property type="nucleotide sequence ID" value="NZ_ALLE01000019.1"/>
</dbReference>
<dbReference type="SMART" id="SM00855">
    <property type="entry name" value="PGAM"/>
    <property type="match status" value="1"/>
</dbReference>
<dbReference type="GO" id="GO:0016791">
    <property type="term" value="F:phosphatase activity"/>
    <property type="evidence" value="ECO:0007669"/>
    <property type="project" value="TreeGrafter"/>
</dbReference>
<dbReference type="InterPro" id="IPR013078">
    <property type="entry name" value="His_Pase_superF_clade-1"/>
</dbReference>
<dbReference type="AlphaFoldDB" id="A0A075SJG4"/>
<dbReference type="InterPro" id="IPR050275">
    <property type="entry name" value="PGM_Phosphatase"/>
</dbReference>
<dbReference type="HOGENOM" id="CLU_129249_0_0_9"/>
<protein>
    <submittedName>
        <fullName evidence="1">Phosphoglycerate mutase</fullName>
    </submittedName>
</protein>
<accession>A0A075SJG4</accession>
<dbReference type="InterPro" id="IPR029033">
    <property type="entry name" value="His_PPase_superfam"/>
</dbReference>
<dbReference type="SUPFAM" id="SSF53254">
    <property type="entry name" value="Phosphoglycerate mutase-like"/>
    <property type="match status" value="1"/>
</dbReference>
<dbReference type="CDD" id="cd07067">
    <property type="entry name" value="HP_PGM_like"/>
    <property type="match status" value="1"/>
</dbReference>
<dbReference type="PATRIC" id="fig|1214179.4.peg.2120"/>
<dbReference type="Proteomes" id="UP000028185">
    <property type="component" value="Chromosome"/>
</dbReference>
<proteinExistence type="predicted"/>
<organism evidence="1 2">
    <name type="scientific">Streptococcus suis 6407</name>
    <dbReference type="NCBI Taxonomy" id="1214179"/>
    <lineage>
        <taxon>Bacteria</taxon>
        <taxon>Bacillati</taxon>
        <taxon>Bacillota</taxon>
        <taxon>Bacilli</taxon>
        <taxon>Lactobacillales</taxon>
        <taxon>Streptococcaceae</taxon>
        <taxon>Streptococcus</taxon>
    </lineage>
</organism>
<dbReference type="EMBL" id="CP008921">
    <property type="protein sequence ID" value="AIG44454.1"/>
    <property type="molecule type" value="Genomic_DNA"/>
</dbReference>
<dbReference type="PANTHER" id="PTHR48100:SF59">
    <property type="entry name" value="ADENOSYLCOBALAMIN_ALPHA-RIBAZOLE PHOSPHATASE"/>
    <property type="match status" value="1"/>
</dbReference>
<reference evidence="1 2" key="1">
    <citation type="journal article" date="2014" name="Genome Announc.">
        <title>Whole-Genome Sequence of Streptococcus suis Serotype 4 Reference Strain 6407.</title>
        <authorList>
            <person name="Wang K."/>
            <person name="Chen J."/>
            <person name="Yao H."/>
            <person name="Lu C."/>
        </authorList>
    </citation>
    <scope>NUCLEOTIDE SEQUENCE [LARGE SCALE GENOMIC DNA]</scope>
    <source>
        <strain evidence="1">6407</strain>
    </source>
</reference>
<evidence type="ECO:0000313" key="1">
    <source>
        <dbReference type="EMBL" id="AIG44454.1"/>
    </source>
</evidence>
<dbReference type="Pfam" id="PF00300">
    <property type="entry name" value="His_Phos_1"/>
    <property type="match status" value="1"/>
</dbReference>
<evidence type="ECO:0000313" key="2">
    <source>
        <dbReference type="Proteomes" id="UP000028185"/>
    </source>
</evidence>
<name>A0A075SJG4_STRSU</name>
<dbReference type="GO" id="GO:0005737">
    <property type="term" value="C:cytoplasm"/>
    <property type="evidence" value="ECO:0007669"/>
    <property type="project" value="TreeGrafter"/>
</dbReference>
<gene>
    <name evidence="1" type="ORF">ID09_10645</name>
</gene>
<dbReference type="PANTHER" id="PTHR48100">
    <property type="entry name" value="BROAD-SPECIFICITY PHOSPHATASE YOR283W-RELATED"/>
    <property type="match status" value="1"/>
</dbReference>
<sequence length="177" mass="20215">MQILFVRHSEPDYSRFDQHDNPRLYAGFGRDLAPLTEKGRTLAQEIASNPIFSQAQVVVASSVTRALETAAYIAHAQQLPLLVEPFFHEWRPDMTGQNASQDEAVLAHRLFLENGGAVPESSPVRYETAEEMKERFLQALEKYKAYDRIVIVCHGMLIRQFVPKETIAYCEILEYTL</sequence>